<dbReference type="GO" id="GO:0005637">
    <property type="term" value="C:nuclear inner membrane"/>
    <property type="evidence" value="ECO:0007669"/>
    <property type="project" value="InterPro"/>
</dbReference>
<evidence type="ECO:0000256" key="2">
    <source>
        <dbReference type="ARBA" id="ARBA00022692"/>
    </source>
</evidence>
<keyword evidence="3 7" id="KW-1133">Transmembrane helix</keyword>
<dbReference type="GO" id="GO:0071763">
    <property type="term" value="P:nuclear membrane organization"/>
    <property type="evidence" value="ECO:0007669"/>
    <property type="project" value="TreeGrafter"/>
</dbReference>
<protein>
    <recommendedName>
        <fullName evidence="8">Man1/Src1-like C-terminal domain-containing protein</fullName>
    </recommendedName>
</protein>
<feature type="compositionally biased region" description="Basic residues" evidence="6">
    <location>
        <begin position="1"/>
        <end position="13"/>
    </location>
</feature>
<dbReference type="InterPro" id="IPR018996">
    <property type="entry name" value="Man1/Src1-like_C"/>
</dbReference>
<dbReference type="PANTHER" id="PTHR47808">
    <property type="entry name" value="INNER NUCLEAR MEMBRANE PROTEIN HEH2-RELATED"/>
    <property type="match status" value="1"/>
</dbReference>
<dbReference type="AlphaFoldDB" id="A0A314Z283"/>
<dbReference type="Proteomes" id="UP000250321">
    <property type="component" value="Unassembled WGS sequence"/>
</dbReference>
<evidence type="ECO:0000256" key="1">
    <source>
        <dbReference type="ARBA" id="ARBA00004126"/>
    </source>
</evidence>
<sequence>MSSTSKKRPKPKPKPSPESSLSSIASALEPSQNFFPSKKEFSRLTAVLAIAASVALTLNFLSSTLINRHSKPFCDSSLDSLDFLPDSCEPCPSNGRCYEGKMECLQGFKKRGKLCIEDGDINETAKKLAERVEIRLCEALAEFLCYGTGTIWVEENDIWNDLDKHELLEHVGSDNAIYMYTKERTMETVNRMLDTRTSSHGVKELKCPDVLAEHYKPFSCRIRQWISEHSLRILPVCALLVGSAFILWKIRRRRCLSTRVDELYQQVCEVLKEKAFMSKSVNSECEPWVVASRLRDRRSFAKGEEGPCIVEEADSCPTNLGFGLVGQVEELVQEDSHVDCYPKLVKGESKVVWEWQVEGSLSSSRRMRRGEDSKLKSSRATERSSEHHLQALHAERKALNFDTSWSSDHYHMGQADLECLSLRGDSLGDF</sequence>
<feature type="domain" description="Man1/Src1-like C-terminal" evidence="8">
    <location>
        <begin position="82"/>
        <end position="355"/>
    </location>
</feature>
<keyword evidence="10" id="KW-1185">Reference proteome</keyword>
<keyword evidence="2 7" id="KW-0812">Transmembrane</keyword>
<accession>A0A314Z283</accession>
<evidence type="ECO:0000256" key="4">
    <source>
        <dbReference type="ARBA" id="ARBA00023136"/>
    </source>
</evidence>
<evidence type="ECO:0000259" key="8">
    <source>
        <dbReference type="Pfam" id="PF09402"/>
    </source>
</evidence>
<feature type="compositionally biased region" description="Basic and acidic residues" evidence="6">
    <location>
        <begin position="369"/>
        <end position="388"/>
    </location>
</feature>
<evidence type="ECO:0000313" key="9">
    <source>
        <dbReference type="EMBL" id="PQQ13039.1"/>
    </source>
</evidence>
<dbReference type="GO" id="GO:0005783">
    <property type="term" value="C:endoplasmic reticulum"/>
    <property type="evidence" value="ECO:0007669"/>
    <property type="project" value="TreeGrafter"/>
</dbReference>
<dbReference type="InterPro" id="IPR044780">
    <property type="entry name" value="Heh2/Src1"/>
</dbReference>
<evidence type="ECO:0000256" key="5">
    <source>
        <dbReference type="ARBA" id="ARBA00023242"/>
    </source>
</evidence>
<dbReference type="OrthoDB" id="341403at2759"/>
<keyword evidence="4 7" id="KW-0472">Membrane</keyword>
<dbReference type="GO" id="GO:0003682">
    <property type="term" value="F:chromatin binding"/>
    <property type="evidence" value="ECO:0007669"/>
    <property type="project" value="InterPro"/>
</dbReference>
<dbReference type="Pfam" id="PF09402">
    <property type="entry name" value="MSC"/>
    <property type="match status" value="1"/>
</dbReference>
<keyword evidence="5" id="KW-0539">Nucleus</keyword>
<evidence type="ECO:0000256" key="3">
    <source>
        <dbReference type="ARBA" id="ARBA00022989"/>
    </source>
</evidence>
<feature type="region of interest" description="Disordered" evidence="6">
    <location>
        <begin position="366"/>
        <end position="388"/>
    </location>
</feature>
<dbReference type="PANTHER" id="PTHR47808:SF2">
    <property type="entry name" value="LEM DOMAIN-CONTAINING PROTEIN 2"/>
    <property type="match status" value="1"/>
</dbReference>
<gene>
    <name evidence="9" type="ORF">Pyn_14641</name>
</gene>
<organism evidence="9 10">
    <name type="scientific">Prunus yedoensis var. nudiflora</name>
    <dbReference type="NCBI Taxonomy" id="2094558"/>
    <lineage>
        <taxon>Eukaryota</taxon>
        <taxon>Viridiplantae</taxon>
        <taxon>Streptophyta</taxon>
        <taxon>Embryophyta</taxon>
        <taxon>Tracheophyta</taxon>
        <taxon>Spermatophyta</taxon>
        <taxon>Magnoliopsida</taxon>
        <taxon>eudicotyledons</taxon>
        <taxon>Gunneridae</taxon>
        <taxon>Pentapetalae</taxon>
        <taxon>rosids</taxon>
        <taxon>fabids</taxon>
        <taxon>Rosales</taxon>
        <taxon>Rosaceae</taxon>
        <taxon>Amygdaloideae</taxon>
        <taxon>Amygdaleae</taxon>
        <taxon>Prunus</taxon>
    </lineage>
</organism>
<dbReference type="STRING" id="2094558.A0A314Z283"/>
<feature type="transmembrane region" description="Helical" evidence="7">
    <location>
        <begin position="41"/>
        <end position="61"/>
    </location>
</feature>
<dbReference type="EMBL" id="PJQY01000318">
    <property type="protein sequence ID" value="PQQ13039.1"/>
    <property type="molecule type" value="Genomic_DNA"/>
</dbReference>
<evidence type="ECO:0000256" key="7">
    <source>
        <dbReference type="SAM" id="Phobius"/>
    </source>
</evidence>
<evidence type="ECO:0000313" key="10">
    <source>
        <dbReference type="Proteomes" id="UP000250321"/>
    </source>
</evidence>
<comment type="subcellular location">
    <subcellularLocation>
        <location evidence="1">Nucleus membrane</location>
    </subcellularLocation>
</comment>
<evidence type="ECO:0000256" key="6">
    <source>
        <dbReference type="SAM" id="MobiDB-lite"/>
    </source>
</evidence>
<name>A0A314Z283_PRUYE</name>
<comment type="caution">
    <text evidence="9">The sequence shown here is derived from an EMBL/GenBank/DDBJ whole genome shotgun (WGS) entry which is preliminary data.</text>
</comment>
<dbReference type="GO" id="GO:0034399">
    <property type="term" value="C:nuclear periphery"/>
    <property type="evidence" value="ECO:0007669"/>
    <property type="project" value="TreeGrafter"/>
</dbReference>
<feature type="region of interest" description="Disordered" evidence="6">
    <location>
        <begin position="1"/>
        <end position="23"/>
    </location>
</feature>
<proteinExistence type="predicted"/>
<reference evidence="9 10" key="1">
    <citation type="submission" date="2018-02" db="EMBL/GenBank/DDBJ databases">
        <title>Draft genome of wild Prunus yedoensis var. nudiflora.</title>
        <authorList>
            <person name="Baek S."/>
            <person name="Kim J.-H."/>
            <person name="Choi K."/>
            <person name="Kim G.-B."/>
            <person name="Cho A."/>
            <person name="Jang H."/>
            <person name="Shin C.-H."/>
            <person name="Yu H.-J."/>
            <person name="Mun J.-H."/>
        </authorList>
    </citation>
    <scope>NUCLEOTIDE SEQUENCE [LARGE SCALE GENOMIC DNA]</scope>
    <source>
        <strain evidence="10">cv. Jeju island</strain>
        <tissue evidence="9">Leaf</tissue>
    </source>
</reference>